<organism evidence="5">
    <name type="scientific">marine sediment metagenome</name>
    <dbReference type="NCBI Taxonomy" id="412755"/>
    <lineage>
        <taxon>unclassified sequences</taxon>
        <taxon>metagenomes</taxon>
        <taxon>ecological metagenomes</taxon>
    </lineage>
</organism>
<dbReference type="Gene3D" id="3.40.640.10">
    <property type="entry name" value="Type I PLP-dependent aspartate aminotransferase-like (Major domain)"/>
    <property type="match status" value="1"/>
</dbReference>
<dbReference type="InterPro" id="IPR001917">
    <property type="entry name" value="Aminotrans_II_pyridoxalP_BS"/>
</dbReference>
<keyword evidence="2" id="KW-0808">Transferase</keyword>
<dbReference type="InterPro" id="IPR050087">
    <property type="entry name" value="AON_synthase_class-II"/>
</dbReference>
<comment type="cofactor">
    <cofactor evidence="1">
        <name>pyridoxal 5'-phosphate</name>
        <dbReference type="ChEBI" id="CHEBI:597326"/>
    </cofactor>
</comment>
<protein>
    <recommendedName>
        <fullName evidence="4">Aminotransferase class I/classII large domain-containing protein</fullName>
    </recommendedName>
</protein>
<dbReference type="Pfam" id="PF00155">
    <property type="entry name" value="Aminotran_1_2"/>
    <property type="match status" value="1"/>
</dbReference>
<dbReference type="InterPro" id="IPR015421">
    <property type="entry name" value="PyrdxlP-dep_Trfase_major"/>
</dbReference>
<dbReference type="GO" id="GO:0030170">
    <property type="term" value="F:pyridoxal phosphate binding"/>
    <property type="evidence" value="ECO:0007669"/>
    <property type="project" value="InterPro"/>
</dbReference>
<dbReference type="EMBL" id="LAZR01027741">
    <property type="protein sequence ID" value="KKL64785.1"/>
    <property type="molecule type" value="Genomic_DNA"/>
</dbReference>
<evidence type="ECO:0000256" key="2">
    <source>
        <dbReference type="ARBA" id="ARBA00022679"/>
    </source>
</evidence>
<comment type="caution">
    <text evidence="5">The sequence shown here is derived from an EMBL/GenBank/DDBJ whole genome shotgun (WGS) entry which is preliminary data.</text>
</comment>
<dbReference type="InterPro" id="IPR015424">
    <property type="entry name" value="PyrdxlP-dep_Trfase"/>
</dbReference>
<dbReference type="PROSITE" id="PS00599">
    <property type="entry name" value="AA_TRANSFER_CLASS_2"/>
    <property type="match status" value="1"/>
</dbReference>
<evidence type="ECO:0000256" key="3">
    <source>
        <dbReference type="ARBA" id="ARBA00022898"/>
    </source>
</evidence>
<dbReference type="GO" id="GO:0016740">
    <property type="term" value="F:transferase activity"/>
    <property type="evidence" value="ECO:0007669"/>
    <property type="project" value="UniProtKB-KW"/>
</dbReference>
<reference evidence="5" key="1">
    <citation type="journal article" date="2015" name="Nature">
        <title>Complex archaea that bridge the gap between prokaryotes and eukaryotes.</title>
        <authorList>
            <person name="Spang A."/>
            <person name="Saw J.H."/>
            <person name="Jorgensen S.L."/>
            <person name="Zaremba-Niedzwiedzka K."/>
            <person name="Martijn J."/>
            <person name="Lind A.E."/>
            <person name="van Eijk R."/>
            <person name="Schleper C."/>
            <person name="Guy L."/>
            <person name="Ettema T.J."/>
        </authorList>
    </citation>
    <scope>NUCLEOTIDE SEQUENCE</scope>
</reference>
<dbReference type="InterPro" id="IPR004839">
    <property type="entry name" value="Aminotransferase_I/II_large"/>
</dbReference>
<accession>A0A0F9G5G3</accession>
<name>A0A0F9G5G3_9ZZZZ</name>
<dbReference type="PANTHER" id="PTHR13693">
    <property type="entry name" value="CLASS II AMINOTRANSFERASE/8-AMINO-7-OXONONANOATE SYNTHASE"/>
    <property type="match status" value="1"/>
</dbReference>
<keyword evidence="3" id="KW-0663">Pyridoxal phosphate</keyword>
<dbReference type="PANTHER" id="PTHR13693:SF3">
    <property type="entry name" value="LD36009P"/>
    <property type="match status" value="1"/>
</dbReference>
<proteinExistence type="predicted"/>
<evidence type="ECO:0000313" key="5">
    <source>
        <dbReference type="EMBL" id="KKL64785.1"/>
    </source>
</evidence>
<gene>
    <name evidence="5" type="ORF">LCGC14_2161520</name>
</gene>
<dbReference type="InterPro" id="IPR015422">
    <property type="entry name" value="PyrdxlP-dep_Trfase_small"/>
</dbReference>
<feature type="domain" description="Aminotransferase class I/classII large" evidence="4">
    <location>
        <begin position="79"/>
        <end position="323"/>
    </location>
</feature>
<dbReference type="SUPFAM" id="SSF53383">
    <property type="entry name" value="PLP-dependent transferases"/>
    <property type="match status" value="1"/>
</dbReference>
<feature type="non-terminal residue" evidence="5">
    <location>
        <position position="336"/>
    </location>
</feature>
<evidence type="ECO:0000259" key="4">
    <source>
        <dbReference type="Pfam" id="PF00155"/>
    </source>
</evidence>
<evidence type="ECO:0000256" key="1">
    <source>
        <dbReference type="ARBA" id="ARBA00001933"/>
    </source>
</evidence>
<dbReference type="AlphaFoldDB" id="A0A0F9G5G3"/>
<dbReference type="Gene3D" id="3.90.1150.10">
    <property type="entry name" value="Aspartate Aminotransferase, domain 1"/>
    <property type="match status" value="1"/>
</dbReference>
<sequence>MARQAESDTDPQAAAAAFAGLNIEAMLGDRYDGRDNRDIFAKVEGFKVTEQARAAQLYPFFQPLDRNDGPEAEIYGRRVVMLGSNNYLGLTRHPRVIQAAREAINEHGTSLTGSRFLNGTTHLHERLENKIAEFLGTEAALVFTTGYQTNLGVISSLVTRRSVAVVDKSDHASIYDACRLAEGEMLRFRHNDARHLDTILSRIGKGKTCLVVIDGVFSMGGDIADLPAIAEVCQRHQVRLLIDDAHAIGVIGTGGRGTASHFGMDGKVDLTVGTFSKSFASVGGFVAGSRAVLDWIKHFGRSMIFSASLPPSSAAAALASLEVLIDEPELVEPEGP</sequence>